<dbReference type="Proteomes" id="UP000887566">
    <property type="component" value="Unplaced"/>
</dbReference>
<evidence type="ECO:0000313" key="3">
    <source>
        <dbReference type="WBParaSite" id="PSAMB.scaffold753size71358.g8589.t1"/>
    </source>
</evidence>
<dbReference type="WBParaSite" id="PSAMB.scaffold753size71358.g8589.t1">
    <property type="protein sequence ID" value="PSAMB.scaffold753size71358.g8589.t1"/>
    <property type="gene ID" value="PSAMB.scaffold753size71358.g8589"/>
</dbReference>
<name>A0A914XDL9_9BILA</name>
<evidence type="ECO:0000313" key="2">
    <source>
        <dbReference type="Proteomes" id="UP000887566"/>
    </source>
</evidence>
<dbReference type="PANTHER" id="PTHR35014:SF1">
    <property type="entry name" value="INFECTION RESPONSE PROTEIN"/>
    <property type="match status" value="1"/>
</dbReference>
<dbReference type="PANTHER" id="PTHR35014">
    <property type="entry name" value="INFECTION RESPONSE PROTEIN-RELATED"/>
    <property type="match status" value="1"/>
</dbReference>
<reference evidence="3" key="1">
    <citation type="submission" date="2022-11" db="UniProtKB">
        <authorList>
            <consortium name="WormBaseParasite"/>
        </authorList>
    </citation>
    <scope>IDENTIFICATION</scope>
</reference>
<organism evidence="2 3">
    <name type="scientific">Plectus sambesii</name>
    <dbReference type="NCBI Taxonomy" id="2011161"/>
    <lineage>
        <taxon>Eukaryota</taxon>
        <taxon>Metazoa</taxon>
        <taxon>Ecdysozoa</taxon>
        <taxon>Nematoda</taxon>
        <taxon>Chromadorea</taxon>
        <taxon>Plectida</taxon>
        <taxon>Plectina</taxon>
        <taxon>Plectoidea</taxon>
        <taxon>Plectidae</taxon>
        <taxon>Plectus</taxon>
    </lineage>
</organism>
<keyword evidence="2" id="KW-1185">Reference proteome</keyword>
<protein>
    <submittedName>
        <fullName evidence="3">Uncharacterized protein</fullName>
    </submittedName>
</protein>
<keyword evidence="1" id="KW-0732">Signal</keyword>
<sequence>MGVGIAVLIFASLLPVAHSVCSCGNTNFPIASQIGNVRIYNPVDDVTKADCATDCTYTVTYTPGNLRLVTTFVICTPSTNSDEMLTIYDGPAANNVILGSTNCVDGGGSSNISSTSSITIVLKAPTPASATPATFLLAVSPTAANAPTTTTNQPITTPLNNGSSTCDTTKLNQCTQSFFKNFGTSQIPYSNETVFEMAFFNFLNVQGVDGWRQIREWMHTLITCTGGHHSFEACYNWNFLQTAWNIDVQNAKQWNIRLLNLDYDCGPGYEVMLQNFYCIEGVAAHEGPVIKSCQQTLQNEQHNQPNMTCQHVAEYLTCIERPYVTHCGRDAGGLICYGERIAYNIYFPQCTSQVALHCHNAPGKK</sequence>
<feature type="chain" id="PRO_5037516857" evidence="1">
    <location>
        <begin position="20"/>
        <end position="365"/>
    </location>
</feature>
<feature type="signal peptide" evidence="1">
    <location>
        <begin position="1"/>
        <end position="19"/>
    </location>
</feature>
<dbReference type="AlphaFoldDB" id="A0A914XDL9"/>
<proteinExistence type="predicted"/>
<evidence type="ECO:0000256" key="1">
    <source>
        <dbReference type="SAM" id="SignalP"/>
    </source>
</evidence>
<accession>A0A914XDL9</accession>